<evidence type="ECO:0000256" key="1">
    <source>
        <dbReference type="SAM" id="Phobius"/>
    </source>
</evidence>
<dbReference type="Proteomes" id="UP000885750">
    <property type="component" value="Unassembled WGS sequence"/>
</dbReference>
<accession>A0A7V2T0Y7</accession>
<sequence>MNKKTISYYGKLPSHGDFISQQAPRAFTSVWDNWLQDSMLTWRNQLSDDWVADYMTMKSYRFILSSGIAGEVIWCGVLLPSRDKSGRLFPFTACIPLSPEHSTPIEIFSTHHEWLEKLDDLTISCLMRDFNADKFRQYQKNLQDLAAQCPVVVPQSNSYSCKNTASTAQNTSFAWHSSSLNNASENSAINNSLLNTLLNEYCHAHSIWWTRNNADFMLCQGLPSVNLTPALIDEQWSKWGWLCDTPPIEADKKLANQNKDEDDTQTFKVWK</sequence>
<dbReference type="AlphaFoldDB" id="A0A7V2T0Y7"/>
<gene>
    <name evidence="2" type="primary">tagF</name>
    <name evidence="2" type="ORF">ENJ51_09710</name>
</gene>
<protein>
    <submittedName>
        <fullName evidence="2">Type VI secretion system-associated protein TagF</fullName>
    </submittedName>
</protein>
<organism evidence="2">
    <name type="scientific">Leucothrix mucor</name>
    <dbReference type="NCBI Taxonomy" id="45248"/>
    <lineage>
        <taxon>Bacteria</taxon>
        <taxon>Pseudomonadati</taxon>
        <taxon>Pseudomonadota</taxon>
        <taxon>Gammaproteobacteria</taxon>
        <taxon>Thiotrichales</taxon>
        <taxon>Thiotrichaceae</taxon>
        <taxon>Leucothrix</taxon>
    </lineage>
</organism>
<comment type="caution">
    <text evidence="2">The sequence shown here is derived from an EMBL/GenBank/DDBJ whole genome shotgun (WGS) entry which is preliminary data.</text>
</comment>
<reference evidence="2" key="1">
    <citation type="journal article" date="2020" name="mSystems">
        <title>Genome- and Community-Level Interaction Insights into Carbon Utilization and Element Cycling Functions of Hydrothermarchaeota in Hydrothermal Sediment.</title>
        <authorList>
            <person name="Zhou Z."/>
            <person name="Liu Y."/>
            <person name="Xu W."/>
            <person name="Pan J."/>
            <person name="Luo Z.H."/>
            <person name="Li M."/>
        </authorList>
    </citation>
    <scope>NUCLEOTIDE SEQUENCE [LARGE SCALE GENOMIC DNA]</scope>
    <source>
        <strain evidence="2">HyVt-493</strain>
    </source>
</reference>
<dbReference type="InterPro" id="IPR017748">
    <property type="entry name" value="TagF"/>
</dbReference>
<dbReference type="PIRSF" id="PIRSF029287">
    <property type="entry name" value="UCP029287"/>
    <property type="match status" value="1"/>
</dbReference>
<keyword evidence="1" id="KW-0472">Membrane</keyword>
<name>A0A7V2T0Y7_LEUMU</name>
<keyword evidence="1" id="KW-0812">Transmembrane</keyword>
<dbReference type="NCBIfam" id="TIGR03373">
    <property type="entry name" value="VI_minor_4"/>
    <property type="match status" value="1"/>
</dbReference>
<dbReference type="EMBL" id="DRMS01000363">
    <property type="protein sequence ID" value="HFC93074.1"/>
    <property type="molecule type" value="Genomic_DNA"/>
</dbReference>
<dbReference type="Gene3D" id="3.40.1730.10">
    <property type="entry name" value="pa0076 domain"/>
    <property type="match status" value="1"/>
</dbReference>
<proteinExistence type="predicted"/>
<evidence type="ECO:0000313" key="2">
    <source>
        <dbReference type="EMBL" id="HFC93074.1"/>
    </source>
</evidence>
<feature type="transmembrane region" description="Helical" evidence="1">
    <location>
        <begin position="60"/>
        <end position="79"/>
    </location>
</feature>
<keyword evidence="1" id="KW-1133">Transmembrane helix</keyword>
<dbReference type="Pfam" id="PF09867">
    <property type="entry name" value="TagF_N"/>
    <property type="match status" value="1"/>
</dbReference>
<dbReference type="InterPro" id="IPR038225">
    <property type="entry name" value="TagF_sf"/>
</dbReference>